<dbReference type="AlphaFoldDB" id="A0A378MFS4"/>
<sequence>MMKKWMLLALTLILAIGLSACGGSSSGKSANNGKTVLTLALWDTNQKKAMQEMADAFTKENPNIKIKVEVTPWDQYWTKLQAGASGGNTADVFWMSPEQVFTYANGNALMDLKDRIKKDNYDMSKYPKNLVDSMNVKGKQLGIPKDDSTVGLWYNKDLFDKAGVSYPDDKWTWDDWMDAAKKLTDKKKGVYGMAAPDNGQNFIYNLIYANGSDFFTKDGKKSLYDTPANIEAIKYGVSFIKNGYSPTTADFASTTPDQYFESGKVAMITAGS</sequence>
<organism evidence="2 3">
    <name type="scientific">Listeria grayi</name>
    <name type="common">Listeria murrayi</name>
    <dbReference type="NCBI Taxonomy" id="1641"/>
    <lineage>
        <taxon>Bacteria</taxon>
        <taxon>Bacillati</taxon>
        <taxon>Bacillota</taxon>
        <taxon>Bacilli</taxon>
        <taxon>Bacillales</taxon>
        <taxon>Listeriaceae</taxon>
        <taxon>Listeria</taxon>
    </lineage>
</organism>
<proteinExistence type="predicted"/>
<keyword evidence="1" id="KW-0732">Signal</keyword>
<dbReference type="Gene3D" id="3.40.190.10">
    <property type="entry name" value="Periplasmic binding protein-like II"/>
    <property type="match status" value="1"/>
</dbReference>
<dbReference type="InterPro" id="IPR050490">
    <property type="entry name" value="Bact_solute-bd_prot1"/>
</dbReference>
<dbReference type="PROSITE" id="PS51257">
    <property type="entry name" value="PROKAR_LIPOPROTEIN"/>
    <property type="match status" value="1"/>
</dbReference>
<gene>
    <name evidence="2" type="primary">yesO</name>
    <name evidence="2" type="ORF">NCTC10815_01715</name>
</gene>
<dbReference type="CDD" id="cd13585">
    <property type="entry name" value="PBP2_TMBP_like"/>
    <property type="match status" value="1"/>
</dbReference>
<dbReference type="PANTHER" id="PTHR43649">
    <property type="entry name" value="ARABINOSE-BINDING PROTEIN-RELATED"/>
    <property type="match status" value="1"/>
</dbReference>
<reference evidence="2 3" key="1">
    <citation type="submission" date="2018-06" db="EMBL/GenBank/DDBJ databases">
        <authorList>
            <consortium name="Pathogen Informatics"/>
            <person name="Doyle S."/>
        </authorList>
    </citation>
    <scope>NUCLEOTIDE SEQUENCE [LARGE SCALE GENOMIC DNA]</scope>
    <source>
        <strain evidence="3">NCTC 10815</strain>
    </source>
</reference>
<dbReference type="Pfam" id="PF01547">
    <property type="entry name" value="SBP_bac_1"/>
    <property type="match status" value="1"/>
</dbReference>
<dbReference type="EMBL" id="UGPG01000001">
    <property type="protein sequence ID" value="STY44373.1"/>
    <property type="molecule type" value="Genomic_DNA"/>
</dbReference>
<evidence type="ECO:0000313" key="3">
    <source>
        <dbReference type="Proteomes" id="UP000254879"/>
    </source>
</evidence>
<feature type="chain" id="PRO_5039529912" evidence="1">
    <location>
        <begin position="23"/>
        <end position="272"/>
    </location>
</feature>
<dbReference type="Proteomes" id="UP000254879">
    <property type="component" value="Unassembled WGS sequence"/>
</dbReference>
<dbReference type="PANTHER" id="PTHR43649:SF12">
    <property type="entry name" value="DIACETYLCHITOBIOSE BINDING PROTEIN DASA"/>
    <property type="match status" value="1"/>
</dbReference>
<protein>
    <submittedName>
        <fullName evidence="2">ABC transporter substrate-binding protein yesO</fullName>
    </submittedName>
</protein>
<evidence type="ECO:0000256" key="1">
    <source>
        <dbReference type="SAM" id="SignalP"/>
    </source>
</evidence>
<accession>A0A378MFS4</accession>
<dbReference type="SUPFAM" id="SSF53850">
    <property type="entry name" value="Periplasmic binding protein-like II"/>
    <property type="match status" value="1"/>
</dbReference>
<dbReference type="InterPro" id="IPR006059">
    <property type="entry name" value="SBP"/>
</dbReference>
<feature type="signal peptide" evidence="1">
    <location>
        <begin position="1"/>
        <end position="22"/>
    </location>
</feature>
<evidence type="ECO:0000313" key="2">
    <source>
        <dbReference type="EMBL" id="STY44373.1"/>
    </source>
</evidence>
<name>A0A378MFS4_LISGR</name>